<name>A0ABU6G4U7_9BACL</name>
<dbReference type="Proteomes" id="UP001338137">
    <property type="component" value="Unassembled WGS sequence"/>
</dbReference>
<proteinExistence type="predicted"/>
<dbReference type="RefSeq" id="WP_326073325.1">
    <property type="nucleotide sequence ID" value="NZ_JARLKY010000047.1"/>
</dbReference>
<keyword evidence="2" id="KW-1185">Reference proteome</keyword>
<accession>A0ABU6G4U7</accession>
<comment type="caution">
    <text evidence="1">The sequence shown here is derived from an EMBL/GenBank/DDBJ whole genome shotgun (WGS) entry which is preliminary data.</text>
</comment>
<sequence>MPGGIIPAIVHPFCLENGQNGEKPAIMHPLECFSRFKEEKTEKACTLAGFLSFHAI</sequence>
<evidence type="ECO:0000313" key="2">
    <source>
        <dbReference type="Proteomes" id="UP001338137"/>
    </source>
</evidence>
<organism evidence="1 2">
    <name type="scientific">Paenibacillus alba</name>
    <dbReference type="NCBI Taxonomy" id="1197127"/>
    <lineage>
        <taxon>Bacteria</taxon>
        <taxon>Bacillati</taxon>
        <taxon>Bacillota</taxon>
        <taxon>Bacilli</taxon>
        <taxon>Bacillales</taxon>
        <taxon>Paenibacillaceae</taxon>
        <taxon>Paenibacillus</taxon>
    </lineage>
</organism>
<evidence type="ECO:0000313" key="1">
    <source>
        <dbReference type="EMBL" id="MEC0229203.1"/>
    </source>
</evidence>
<reference evidence="1 2" key="1">
    <citation type="submission" date="2023-03" db="EMBL/GenBank/DDBJ databases">
        <title>Bacillus Genome Sequencing.</title>
        <authorList>
            <person name="Dunlap C."/>
        </authorList>
    </citation>
    <scope>NUCLEOTIDE SEQUENCE [LARGE SCALE GENOMIC DNA]</scope>
    <source>
        <strain evidence="1 2">BD-533</strain>
    </source>
</reference>
<gene>
    <name evidence="1" type="ORF">P4I72_18910</name>
</gene>
<protein>
    <submittedName>
        <fullName evidence="1">Uncharacterized protein</fullName>
    </submittedName>
</protein>
<dbReference type="EMBL" id="JARLKY010000047">
    <property type="protein sequence ID" value="MEC0229203.1"/>
    <property type="molecule type" value="Genomic_DNA"/>
</dbReference>